<accession>A0A923SNH3</accession>
<dbReference type="EMBL" id="JACRWC010000109">
    <property type="protein sequence ID" value="MBC6000146.1"/>
    <property type="molecule type" value="Genomic_DNA"/>
</dbReference>
<evidence type="ECO:0000313" key="2">
    <source>
        <dbReference type="EMBL" id="MBC6000146.1"/>
    </source>
</evidence>
<evidence type="ECO:0000313" key="3">
    <source>
        <dbReference type="Proteomes" id="UP000644115"/>
    </source>
</evidence>
<protein>
    <submittedName>
        <fullName evidence="2">Uncharacterized protein</fullName>
    </submittedName>
</protein>
<keyword evidence="3" id="KW-1185">Reference proteome</keyword>
<dbReference type="RefSeq" id="WP_249287472.1">
    <property type="nucleotide sequence ID" value="NZ_JACRWC010000109.1"/>
</dbReference>
<dbReference type="AlphaFoldDB" id="A0A923SNH3"/>
<dbReference type="Proteomes" id="UP000644115">
    <property type="component" value="Unassembled WGS sequence"/>
</dbReference>
<comment type="caution">
    <text evidence="2">The sequence shown here is derived from an EMBL/GenBank/DDBJ whole genome shotgun (WGS) entry which is preliminary data.</text>
</comment>
<feature type="region of interest" description="Disordered" evidence="1">
    <location>
        <begin position="172"/>
        <end position="201"/>
    </location>
</feature>
<reference evidence="2" key="1">
    <citation type="submission" date="2020-08" db="EMBL/GenBank/DDBJ databases">
        <authorList>
            <person name="Liu C."/>
            <person name="Sun Q."/>
        </authorList>
    </citation>
    <scope>NUCLEOTIDE SEQUENCE</scope>
    <source>
        <strain evidence="2">BX16</strain>
    </source>
</reference>
<evidence type="ECO:0000256" key="1">
    <source>
        <dbReference type="SAM" id="MobiDB-lite"/>
    </source>
</evidence>
<gene>
    <name evidence="2" type="ORF">H8876_09055</name>
</gene>
<proteinExistence type="predicted"/>
<name>A0A923SNH3_9FIRM</name>
<sequence length="220" mass="24445">MKKEFTHYGQKVLLAGNRSRYEMILEKNNVEYIPLPILSKTYRVVKYNNKYAVILTKEAEDDLESVIVTEALPDDLNIDALIVDVFSQLRGEKPAKMPTKAMAILHDAEKLLQEKQSRTGTPLTGDSYFTEMAGALEIYGGTEYLKTLPHDDIAPDYWDQLMAAKPAAFVMPLSPQPDNAPQPLGQQPAPASAGNPFPDMSQAESMEALMSFFGSAKKED</sequence>
<organism evidence="2 3">
    <name type="scientific">Lentihominibacter faecis</name>
    <dbReference type="NCBI Taxonomy" id="2764712"/>
    <lineage>
        <taxon>Bacteria</taxon>
        <taxon>Bacillati</taxon>
        <taxon>Bacillota</taxon>
        <taxon>Clostridia</taxon>
        <taxon>Peptostreptococcales</taxon>
        <taxon>Anaerovoracaceae</taxon>
        <taxon>Lentihominibacter</taxon>
    </lineage>
</organism>
<feature type="compositionally biased region" description="Low complexity" evidence="1">
    <location>
        <begin position="181"/>
        <end position="193"/>
    </location>
</feature>